<dbReference type="RefSeq" id="WP_258330950.1">
    <property type="nucleotide sequence ID" value="NZ_JAPTGG010000004.1"/>
</dbReference>
<dbReference type="SUPFAM" id="SSF48452">
    <property type="entry name" value="TPR-like"/>
    <property type="match status" value="3"/>
</dbReference>
<dbReference type="InterPro" id="IPR039565">
    <property type="entry name" value="BamD-like"/>
</dbReference>
<sequence>MNRVVNRAMNKATLLALSISLSACSMFGGEQAEQIATLADLQPAYLPVKSQQLPSANLEELRELYLAALQASDDREVKRQVNSRLAGIEMQRSEALLAQSTSSEQKLFAATIAAYESLLADNPQDAKRDQHLYQLARAYEMNGEQEKSLAILNGLVVEHQDSSRYVESQFRLAESNFSAGKYQAAAQGYSNVIARGEGLYYQNAHYMLAWSRFKSAHYDDAIENFVLTLDLMLQYAGEGIARERGDQEMVNDSLRMLSVSFSTLEGVQSLNETLDRMGERHYAAQLYQSLASYYLNLQRYKDSADSYQAFVERYPQADQRYQYQIAQIEVYQQGGFRQEVLQGKINFVGDNQHAGGYWQSRSGAIKNAIDDKLQNYMTELASYYHTLAQQADSKQQAQEQQDYQTAAHYYDLFVESFPRHERAADMLFLLAEAYYESGNYQASIDSYERVAYHYSHSDKAAEAGYAAILAYDKLPLPASDDESYALTQQAIAQAKIDSSLRFTQAFPSDTRSPAIQINSAQAQLALGQHQQAINTALALTPGNRLYQASSDKHLVISAWLVIAQSAFDTQDYFYAETSYSEVLALLPTKDKRLKDLNERYAASIYKQGEQALAANQHLIAAQHFSRVMAKAPDSSIRLNAQYDAANSYYAIKDWDKAAALLLDFRQRYPQHSLTASMGATLAVIYQETEQWGLAADELAVVYHNEQDPAQKAQLLFLTAELYEKAGNASQAISHYRDYAHGYKQPVAINLEAMNKLNDLYLAAGEDSKRRFWLKRIIKADQQQRSERSRYLAAMASSVFADDAYQAFKSIKLTLPIKRSLQKKKKALNLALERYQQTASYGVADFATLSLYRLAAVYGQLSRDLINSERPGNLDELALEQYEILLEEQAYPFEEKAIAIHEQNIENSWNGVYDDWVKESFSALKQLLPARYNKEESVEYLMEAIH</sequence>
<dbReference type="Pfam" id="PF13174">
    <property type="entry name" value="TPR_6"/>
    <property type="match status" value="1"/>
</dbReference>
<dbReference type="GO" id="GO:0009279">
    <property type="term" value="C:cell outer membrane"/>
    <property type="evidence" value="ECO:0007669"/>
    <property type="project" value="UniProtKB-SubCell"/>
</dbReference>
<evidence type="ECO:0000259" key="4">
    <source>
        <dbReference type="Pfam" id="PF13525"/>
    </source>
</evidence>
<organism evidence="5 6">
    <name type="scientific">Dasania phycosphaerae</name>
    <dbReference type="NCBI Taxonomy" id="2950436"/>
    <lineage>
        <taxon>Bacteria</taxon>
        <taxon>Pseudomonadati</taxon>
        <taxon>Pseudomonadota</taxon>
        <taxon>Gammaproteobacteria</taxon>
        <taxon>Cellvibrionales</taxon>
        <taxon>Spongiibacteraceae</taxon>
        <taxon>Dasania</taxon>
    </lineage>
</organism>
<name>A0A9J6RLB7_9GAMM</name>
<dbReference type="Pfam" id="PF13525">
    <property type="entry name" value="YfiO"/>
    <property type="match status" value="1"/>
</dbReference>
<dbReference type="EMBL" id="JAPTGG010000004">
    <property type="protein sequence ID" value="MCZ0864797.1"/>
    <property type="molecule type" value="Genomic_DNA"/>
</dbReference>
<feature type="signal peptide" evidence="3">
    <location>
        <begin position="1"/>
        <end position="32"/>
    </location>
</feature>
<dbReference type="Proteomes" id="UP001069090">
    <property type="component" value="Unassembled WGS sequence"/>
</dbReference>
<keyword evidence="6" id="KW-1185">Reference proteome</keyword>
<proteinExistence type="predicted"/>
<gene>
    <name evidence="5" type="ORF">O0V09_06270</name>
</gene>
<evidence type="ECO:0000256" key="1">
    <source>
        <dbReference type="ARBA" id="ARBA00022729"/>
    </source>
</evidence>
<comment type="caution">
    <text evidence="5">The sequence shown here is derived from an EMBL/GenBank/DDBJ whole genome shotgun (WGS) entry which is preliminary data.</text>
</comment>
<evidence type="ECO:0000313" key="6">
    <source>
        <dbReference type="Proteomes" id="UP001069090"/>
    </source>
</evidence>
<feature type="domain" description="Outer membrane lipoprotein BamD-like" evidence="4">
    <location>
        <begin position="599"/>
        <end position="672"/>
    </location>
</feature>
<dbReference type="Pfam" id="PF13432">
    <property type="entry name" value="TPR_16"/>
    <property type="match status" value="1"/>
</dbReference>
<dbReference type="InterPro" id="IPR019734">
    <property type="entry name" value="TPR_rpt"/>
</dbReference>
<dbReference type="PROSITE" id="PS50005">
    <property type="entry name" value="TPR"/>
    <property type="match status" value="1"/>
</dbReference>
<protein>
    <submittedName>
        <fullName evidence="5">Tetratricopeptide repeat protein</fullName>
    </submittedName>
</protein>
<reference evidence="5 6" key="1">
    <citation type="submission" date="2022-12" db="EMBL/GenBank/DDBJ databases">
        <title>Dasania phycosphaerae sp. nov., isolated from particulate material of the south coast of Korea.</title>
        <authorList>
            <person name="Jiang Y."/>
        </authorList>
    </citation>
    <scope>NUCLEOTIDE SEQUENCE [LARGE SCALE GENOMIC DNA]</scope>
    <source>
        <strain evidence="5 6">GY-19</strain>
    </source>
</reference>
<evidence type="ECO:0000313" key="5">
    <source>
        <dbReference type="EMBL" id="MCZ0864797.1"/>
    </source>
</evidence>
<evidence type="ECO:0000256" key="2">
    <source>
        <dbReference type="PROSITE-ProRule" id="PRU00339"/>
    </source>
</evidence>
<feature type="chain" id="PRO_5039892777" evidence="3">
    <location>
        <begin position="33"/>
        <end position="945"/>
    </location>
</feature>
<feature type="repeat" description="TPR" evidence="2">
    <location>
        <begin position="284"/>
        <end position="317"/>
    </location>
</feature>
<dbReference type="AlphaFoldDB" id="A0A9J6RLB7"/>
<dbReference type="PROSITE" id="PS51257">
    <property type="entry name" value="PROKAR_LIPOPROTEIN"/>
    <property type="match status" value="1"/>
</dbReference>
<keyword evidence="1 3" id="KW-0732">Signal</keyword>
<evidence type="ECO:0000256" key="3">
    <source>
        <dbReference type="SAM" id="SignalP"/>
    </source>
</evidence>
<keyword evidence="2" id="KW-0802">TPR repeat</keyword>
<dbReference type="Gene3D" id="1.25.40.10">
    <property type="entry name" value="Tetratricopeptide repeat domain"/>
    <property type="match status" value="5"/>
</dbReference>
<dbReference type="InterPro" id="IPR011990">
    <property type="entry name" value="TPR-like_helical_dom_sf"/>
</dbReference>
<dbReference type="SMART" id="SM00028">
    <property type="entry name" value="TPR"/>
    <property type="match status" value="7"/>
</dbReference>
<accession>A0A9J6RLB7</accession>